<sequence length="132" mass="14600">MSLRSLPLHAAVPYRRRTKIIQANPLVISPVSRIQPEHTKGLNDVEKKWNTTVPTNQRTAPSHLRTASSKERTACSQKSGLPQVILRTASSNSRSKATDVSLVLFSCPRPFVDVVVETPPQLVVCIVRLLPL</sequence>
<accession>A0ABQ9XJH1</accession>
<gene>
    <name evidence="2" type="ORF">BLNAU_12411</name>
</gene>
<organism evidence="2 3">
    <name type="scientific">Blattamonas nauphoetae</name>
    <dbReference type="NCBI Taxonomy" id="2049346"/>
    <lineage>
        <taxon>Eukaryota</taxon>
        <taxon>Metamonada</taxon>
        <taxon>Preaxostyla</taxon>
        <taxon>Oxymonadida</taxon>
        <taxon>Blattamonas</taxon>
    </lineage>
</organism>
<dbReference type="Proteomes" id="UP001281761">
    <property type="component" value="Unassembled WGS sequence"/>
</dbReference>
<dbReference type="EMBL" id="JARBJD010000101">
    <property type="protein sequence ID" value="KAK2952583.1"/>
    <property type="molecule type" value="Genomic_DNA"/>
</dbReference>
<protein>
    <submittedName>
        <fullName evidence="2">Uncharacterized protein</fullName>
    </submittedName>
</protein>
<keyword evidence="3" id="KW-1185">Reference proteome</keyword>
<proteinExistence type="predicted"/>
<name>A0ABQ9XJH1_9EUKA</name>
<comment type="caution">
    <text evidence="2">The sequence shown here is derived from an EMBL/GenBank/DDBJ whole genome shotgun (WGS) entry which is preliminary data.</text>
</comment>
<evidence type="ECO:0000313" key="2">
    <source>
        <dbReference type="EMBL" id="KAK2952583.1"/>
    </source>
</evidence>
<evidence type="ECO:0000313" key="3">
    <source>
        <dbReference type="Proteomes" id="UP001281761"/>
    </source>
</evidence>
<feature type="region of interest" description="Disordered" evidence="1">
    <location>
        <begin position="54"/>
        <end position="78"/>
    </location>
</feature>
<evidence type="ECO:0000256" key="1">
    <source>
        <dbReference type="SAM" id="MobiDB-lite"/>
    </source>
</evidence>
<reference evidence="2 3" key="1">
    <citation type="journal article" date="2022" name="bioRxiv">
        <title>Genomics of Preaxostyla Flagellates Illuminates Evolutionary Transitions and the Path Towards Mitochondrial Loss.</title>
        <authorList>
            <person name="Novak L.V.F."/>
            <person name="Treitli S.C."/>
            <person name="Pyrih J."/>
            <person name="Halakuc P."/>
            <person name="Pipaliya S.V."/>
            <person name="Vacek V."/>
            <person name="Brzon O."/>
            <person name="Soukal P."/>
            <person name="Eme L."/>
            <person name="Dacks J.B."/>
            <person name="Karnkowska A."/>
            <person name="Elias M."/>
            <person name="Hampl V."/>
        </authorList>
    </citation>
    <scope>NUCLEOTIDE SEQUENCE [LARGE SCALE GENOMIC DNA]</scope>
    <source>
        <strain evidence="2">NAU3</strain>
        <tissue evidence="2">Gut</tissue>
    </source>
</reference>